<dbReference type="Gene3D" id="3.40.50.150">
    <property type="entry name" value="Vaccinia Virus protein VP39"/>
    <property type="match status" value="1"/>
</dbReference>
<dbReference type="InterPro" id="IPR029063">
    <property type="entry name" value="SAM-dependent_MTases_sf"/>
</dbReference>
<dbReference type="PANTHER" id="PTHR43591:SF24">
    <property type="entry name" value="2-METHOXY-6-POLYPRENYL-1,4-BENZOQUINOL METHYLASE, MITOCHONDRIAL"/>
    <property type="match status" value="1"/>
</dbReference>
<proteinExistence type="predicted"/>
<dbReference type="Pfam" id="PF08241">
    <property type="entry name" value="Methyltransf_11"/>
    <property type="match status" value="1"/>
</dbReference>
<sequence length="217" mass="25461">MKEIIYKDFGEANRKYELDRIEYELALGIMAGREFGNDVLDVGAGKGEFTDMLSKRGYRVNCVEGTKKLFEELKEKGYKSVLVDLEEEKLPFPDNSFDLVVSLEVIEHLWNTDHYLSELKRVVKPNGYVIITTPNYNYWSFRLRAFFGQAEKFLTQDYHKKLFTARSLPQRLAPYFEILKFKGRGMVPKTRKHYATPFFLNFFAMHIGVLCRPKKDI</sequence>
<evidence type="ECO:0000313" key="3">
    <source>
        <dbReference type="Proteomes" id="UP000178235"/>
    </source>
</evidence>
<evidence type="ECO:0000313" key="2">
    <source>
        <dbReference type="EMBL" id="OGI67958.1"/>
    </source>
</evidence>
<organism evidence="2 3">
    <name type="scientific">Candidatus Nomurabacteria bacterium RIFCSPHIGHO2_01_FULL_42_15</name>
    <dbReference type="NCBI Taxonomy" id="1801742"/>
    <lineage>
        <taxon>Bacteria</taxon>
        <taxon>Candidatus Nomuraibacteriota</taxon>
    </lineage>
</organism>
<name>A0A1F6VEE3_9BACT</name>
<dbReference type="InterPro" id="IPR013216">
    <property type="entry name" value="Methyltransf_11"/>
</dbReference>
<accession>A0A1F6VEE3</accession>
<protein>
    <recommendedName>
        <fullName evidence="1">Methyltransferase type 11 domain-containing protein</fullName>
    </recommendedName>
</protein>
<reference evidence="2 3" key="1">
    <citation type="journal article" date="2016" name="Nat. Commun.">
        <title>Thousands of microbial genomes shed light on interconnected biogeochemical processes in an aquifer system.</title>
        <authorList>
            <person name="Anantharaman K."/>
            <person name="Brown C.T."/>
            <person name="Hug L.A."/>
            <person name="Sharon I."/>
            <person name="Castelle C.J."/>
            <person name="Probst A.J."/>
            <person name="Thomas B.C."/>
            <person name="Singh A."/>
            <person name="Wilkins M.J."/>
            <person name="Karaoz U."/>
            <person name="Brodie E.L."/>
            <person name="Williams K.H."/>
            <person name="Hubbard S.S."/>
            <person name="Banfield J.F."/>
        </authorList>
    </citation>
    <scope>NUCLEOTIDE SEQUENCE [LARGE SCALE GENOMIC DNA]</scope>
</reference>
<comment type="caution">
    <text evidence="2">The sequence shown here is derived from an EMBL/GenBank/DDBJ whole genome shotgun (WGS) entry which is preliminary data.</text>
</comment>
<dbReference type="Proteomes" id="UP000178235">
    <property type="component" value="Unassembled WGS sequence"/>
</dbReference>
<feature type="domain" description="Methyltransferase type 11" evidence="1">
    <location>
        <begin position="40"/>
        <end position="131"/>
    </location>
</feature>
<dbReference type="GO" id="GO:0008757">
    <property type="term" value="F:S-adenosylmethionine-dependent methyltransferase activity"/>
    <property type="evidence" value="ECO:0007669"/>
    <property type="project" value="InterPro"/>
</dbReference>
<dbReference type="PANTHER" id="PTHR43591">
    <property type="entry name" value="METHYLTRANSFERASE"/>
    <property type="match status" value="1"/>
</dbReference>
<evidence type="ECO:0000259" key="1">
    <source>
        <dbReference type="Pfam" id="PF08241"/>
    </source>
</evidence>
<gene>
    <name evidence="2" type="ORF">A2738_03875</name>
</gene>
<dbReference type="CDD" id="cd02440">
    <property type="entry name" value="AdoMet_MTases"/>
    <property type="match status" value="1"/>
</dbReference>
<dbReference type="SUPFAM" id="SSF53335">
    <property type="entry name" value="S-adenosyl-L-methionine-dependent methyltransferases"/>
    <property type="match status" value="1"/>
</dbReference>
<dbReference type="AlphaFoldDB" id="A0A1F6VEE3"/>
<dbReference type="EMBL" id="MFTS01000007">
    <property type="protein sequence ID" value="OGI67958.1"/>
    <property type="molecule type" value="Genomic_DNA"/>
</dbReference>